<keyword evidence="2" id="KW-0238">DNA-binding</keyword>
<dbReference type="AlphaFoldDB" id="A0AAJ2UIQ1"/>
<dbReference type="InterPro" id="IPR010982">
    <property type="entry name" value="Lambda_DNA-bd_dom_sf"/>
</dbReference>
<dbReference type="Gene3D" id="2.10.109.10">
    <property type="entry name" value="Umud Fragment, subunit A"/>
    <property type="match status" value="1"/>
</dbReference>
<dbReference type="InterPro" id="IPR015927">
    <property type="entry name" value="Peptidase_S24_S26A/B/C"/>
</dbReference>
<dbReference type="PROSITE" id="PS50943">
    <property type="entry name" value="HTH_CROC1"/>
    <property type="match status" value="1"/>
</dbReference>
<dbReference type="SUPFAM" id="SSF51306">
    <property type="entry name" value="LexA/Signal peptidase"/>
    <property type="match status" value="1"/>
</dbReference>
<dbReference type="InterPro" id="IPR001387">
    <property type="entry name" value="Cro/C1-type_HTH"/>
</dbReference>
<evidence type="ECO:0000256" key="1">
    <source>
        <dbReference type="ARBA" id="ARBA00023015"/>
    </source>
</evidence>
<dbReference type="EMBL" id="JAUTFL010000012">
    <property type="protein sequence ID" value="MDW8645783.1"/>
    <property type="molecule type" value="Genomic_DNA"/>
</dbReference>
<evidence type="ECO:0000256" key="2">
    <source>
        <dbReference type="ARBA" id="ARBA00023125"/>
    </source>
</evidence>
<organism evidence="5 6">
    <name type="scientific">Streptococcus suis</name>
    <dbReference type="NCBI Taxonomy" id="1307"/>
    <lineage>
        <taxon>Bacteria</taxon>
        <taxon>Bacillati</taxon>
        <taxon>Bacillota</taxon>
        <taxon>Bacilli</taxon>
        <taxon>Lactobacillales</taxon>
        <taxon>Streptococcaceae</taxon>
        <taxon>Streptococcus</taxon>
    </lineage>
</organism>
<dbReference type="InterPro" id="IPR039418">
    <property type="entry name" value="LexA-like"/>
</dbReference>
<dbReference type="PANTHER" id="PTHR40661:SF1">
    <property type="entry name" value="HTH CRO_C1-TYPE DOMAIN-CONTAINING PROTEIN"/>
    <property type="match status" value="1"/>
</dbReference>
<name>A0AAJ2UIQ1_STRSU</name>
<sequence>MSDLGDRVRELRESKNMTQTELAEMLDMKTYTTVSKWEKNENFPKGRDLKRLAQIFSVTSDYLLGLSDNRHEKFSKQPSDEAEITSIYRQLNDDRKGNVVVYANKQLAEQENKVVSIFSKRHDEDDYINDYVQGIVAAGHGAFQEDNLNMEVRLLVEKVPDKYDTIAQVVGDSMRPMIENNDLLFIEVTSQVDMNSIGIFQINGKNFVKKLKRDYGGSWYLQSLNDSYEEIYLTEDDDIRTIGEVVGIYRED</sequence>
<evidence type="ECO:0000259" key="4">
    <source>
        <dbReference type="PROSITE" id="PS50943"/>
    </source>
</evidence>
<keyword evidence="1" id="KW-0805">Transcription regulation</keyword>
<dbReference type="Proteomes" id="UP001276229">
    <property type="component" value="Unassembled WGS sequence"/>
</dbReference>
<evidence type="ECO:0000313" key="5">
    <source>
        <dbReference type="EMBL" id="MDW8645783.1"/>
    </source>
</evidence>
<comment type="caution">
    <text evidence="5">The sequence shown here is derived from an EMBL/GenBank/DDBJ whole genome shotgun (WGS) entry which is preliminary data.</text>
</comment>
<accession>A0AAJ2UIQ1</accession>
<dbReference type="Gene3D" id="1.10.260.40">
    <property type="entry name" value="lambda repressor-like DNA-binding domains"/>
    <property type="match status" value="1"/>
</dbReference>
<proteinExistence type="predicted"/>
<dbReference type="SMART" id="SM00530">
    <property type="entry name" value="HTH_XRE"/>
    <property type="match status" value="1"/>
</dbReference>
<dbReference type="GO" id="GO:0003677">
    <property type="term" value="F:DNA binding"/>
    <property type="evidence" value="ECO:0007669"/>
    <property type="project" value="UniProtKB-KW"/>
</dbReference>
<dbReference type="InterPro" id="IPR036286">
    <property type="entry name" value="LexA/Signal_pep-like_sf"/>
</dbReference>
<dbReference type="CDD" id="cd06529">
    <property type="entry name" value="S24_LexA-like"/>
    <property type="match status" value="1"/>
</dbReference>
<feature type="domain" description="HTH cro/C1-type" evidence="4">
    <location>
        <begin position="8"/>
        <end position="63"/>
    </location>
</feature>
<dbReference type="Pfam" id="PF01381">
    <property type="entry name" value="HTH_3"/>
    <property type="match status" value="1"/>
</dbReference>
<protein>
    <submittedName>
        <fullName evidence="5">S24 family peptidase</fullName>
    </submittedName>
</protein>
<dbReference type="CDD" id="cd00093">
    <property type="entry name" value="HTH_XRE"/>
    <property type="match status" value="1"/>
</dbReference>
<reference evidence="5" key="1">
    <citation type="submission" date="2023-07" db="EMBL/GenBank/DDBJ databases">
        <title>Characterization of virulence traits, antimicrobial resistance genes carried by mobile genetic elements and competence in Streptococcus suis strains isolated in France.</title>
        <authorList>
            <person name="Dechene-Tempier M."/>
            <person name="Marois-Crehan C."/>
            <person name="De Boisseson C."/>
            <person name="Lucas P."/>
            <person name="Bougeard S."/>
            <person name="Libante V."/>
            <person name="Payot S."/>
        </authorList>
    </citation>
    <scope>NUCLEOTIDE SEQUENCE</scope>
    <source>
        <strain evidence="5">1551</strain>
    </source>
</reference>
<evidence type="ECO:0000256" key="3">
    <source>
        <dbReference type="ARBA" id="ARBA00023163"/>
    </source>
</evidence>
<dbReference type="PANTHER" id="PTHR40661">
    <property type="match status" value="1"/>
</dbReference>
<keyword evidence="3" id="KW-0804">Transcription</keyword>
<dbReference type="RefSeq" id="WP_105131553.1">
    <property type="nucleotide sequence ID" value="NZ_AP023392.1"/>
</dbReference>
<dbReference type="Pfam" id="PF00717">
    <property type="entry name" value="Peptidase_S24"/>
    <property type="match status" value="1"/>
</dbReference>
<evidence type="ECO:0000313" key="6">
    <source>
        <dbReference type="Proteomes" id="UP001276229"/>
    </source>
</evidence>
<dbReference type="SUPFAM" id="SSF47413">
    <property type="entry name" value="lambda repressor-like DNA-binding domains"/>
    <property type="match status" value="1"/>
</dbReference>
<gene>
    <name evidence="5" type="ORF">Q7V66_06400</name>
</gene>